<accession>A0AAD8KK00</accession>
<keyword evidence="1" id="KW-0812">Transmembrane</keyword>
<evidence type="ECO:0008006" key="4">
    <source>
        <dbReference type="Google" id="ProtNLM"/>
    </source>
</evidence>
<dbReference type="EMBL" id="JAUHHV010000006">
    <property type="protein sequence ID" value="KAK1420985.1"/>
    <property type="molecule type" value="Genomic_DNA"/>
</dbReference>
<evidence type="ECO:0000256" key="1">
    <source>
        <dbReference type="SAM" id="Phobius"/>
    </source>
</evidence>
<dbReference type="Pfam" id="PF20479">
    <property type="entry name" value="TMEM128"/>
    <property type="match status" value="1"/>
</dbReference>
<feature type="transmembrane region" description="Helical" evidence="1">
    <location>
        <begin position="154"/>
        <end position="175"/>
    </location>
</feature>
<keyword evidence="1" id="KW-0472">Membrane</keyword>
<feature type="transmembrane region" description="Helical" evidence="1">
    <location>
        <begin position="127"/>
        <end position="148"/>
    </location>
</feature>
<feature type="transmembrane region" description="Helical" evidence="1">
    <location>
        <begin position="91"/>
        <end position="115"/>
    </location>
</feature>
<evidence type="ECO:0000313" key="3">
    <source>
        <dbReference type="Proteomes" id="UP001229421"/>
    </source>
</evidence>
<dbReference type="PANTHER" id="PTHR31134">
    <property type="entry name" value="TRANSMEMBRANE PROTEIN 128"/>
    <property type="match status" value="1"/>
</dbReference>
<reference evidence="2" key="1">
    <citation type="journal article" date="2023" name="bioRxiv">
        <title>Improved chromosome-level genome assembly for marigold (Tagetes erecta).</title>
        <authorList>
            <person name="Jiang F."/>
            <person name="Yuan L."/>
            <person name="Wang S."/>
            <person name="Wang H."/>
            <person name="Xu D."/>
            <person name="Wang A."/>
            <person name="Fan W."/>
        </authorList>
    </citation>
    <scope>NUCLEOTIDE SEQUENCE</scope>
    <source>
        <strain evidence="2">WSJ</strain>
        <tissue evidence="2">Leaf</tissue>
    </source>
</reference>
<evidence type="ECO:0000313" key="2">
    <source>
        <dbReference type="EMBL" id="KAK1420985.1"/>
    </source>
</evidence>
<name>A0AAD8KK00_TARER</name>
<proteinExistence type="predicted"/>
<gene>
    <name evidence="2" type="ORF">QVD17_22999</name>
</gene>
<dbReference type="PANTHER" id="PTHR31134:SF1">
    <property type="entry name" value="TRANSMEMBRANE PROTEIN 128"/>
    <property type="match status" value="1"/>
</dbReference>
<dbReference type="AlphaFoldDB" id="A0AAD8KK00"/>
<sequence length="188" mass="21251">MSGGSETPTAGGYMRQRYNHGYNSSGDDLEDDASSILPPPHSPVFPTTRTRIENVAWIVSAVFILYLGDCNSNFVYLLFHDDRIKRLQMYFGLFGVVLNVVYFLYTGVLALDVGILSENWEILTTTYGLTFVTILGLMSFCLFCFALWPIWSFFTLPLVFTLLMASMVILSYLVIRQQSSSSDVMRID</sequence>
<keyword evidence="3" id="KW-1185">Reference proteome</keyword>
<comment type="caution">
    <text evidence="2">The sequence shown here is derived from an EMBL/GenBank/DDBJ whole genome shotgun (WGS) entry which is preliminary data.</text>
</comment>
<keyword evidence="1" id="KW-1133">Transmembrane helix</keyword>
<dbReference type="InterPro" id="IPR033579">
    <property type="entry name" value="TMEM128"/>
</dbReference>
<dbReference type="Proteomes" id="UP001229421">
    <property type="component" value="Unassembled WGS sequence"/>
</dbReference>
<feature type="transmembrane region" description="Helical" evidence="1">
    <location>
        <begin position="55"/>
        <end position="79"/>
    </location>
</feature>
<organism evidence="2 3">
    <name type="scientific">Tagetes erecta</name>
    <name type="common">African marigold</name>
    <dbReference type="NCBI Taxonomy" id="13708"/>
    <lineage>
        <taxon>Eukaryota</taxon>
        <taxon>Viridiplantae</taxon>
        <taxon>Streptophyta</taxon>
        <taxon>Embryophyta</taxon>
        <taxon>Tracheophyta</taxon>
        <taxon>Spermatophyta</taxon>
        <taxon>Magnoliopsida</taxon>
        <taxon>eudicotyledons</taxon>
        <taxon>Gunneridae</taxon>
        <taxon>Pentapetalae</taxon>
        <taxon>asterids</taxon>
        <taxon>campanulids</taxon>
        <taxon>Asterales</taxon>
        <taxon>Asteraceae</taxon>
        <taxon>Asteroideae</taxon>
        <taxon>Heliantheae alliance</taxon>
        <taxon>Tageteae</taxon>
        <taxon>Tagetes</taxon>
    </lineage>
</organism>
<protein>
    <recommendedName>
        <fullName evidence="4">Transmembrane protein</fullName>
    </recommendedName>
</protein>